<evidence type="ECO:0000313" key="5">
    <source>
        <dbReference type="Proteomes" id="UP000194218"/>
    </source>
</evidence>
<dbReference type="InterPro" id="IPR058323">
    <property type="entry name" value="DUF8010"/>
</dbReference>
<evidence type="ECO:0000313" key="4">
    <source>
        <dbReference type="EMBL" id="ARQ70626.1"/>
    </source>
</evidence>
<evidence type="ECO:0000256" key="1">
    <source>
        <dbReference type="SAM" id="MobiDB-lite"/>
    </source>
</evidence>
<dbReference type="OrthoDB" id="4801220at2"/>
<dbReference type="KEGG" id="smao:CAG99_18850"/>
<dbReference type="Pfam" id="PF26572">
    <property type="entry name" value="DUF8185"/>
    <property type="match status" value="1"/>
</dbReference>
<protein>
    <submittedName>
        <fullName evidence="4">Uncharacterized protein</fullName>
    </submittedName>
</protein>
<dbReference type="AlphaFoldDB" id="A0A1W7D0R9"/>
<reference evidence="4 5" key="1">
    <citation type="submission" date="2017-05" db="EMBL/GenBank/DDBJ databases">
        <title>Complete genome sequence of Streptomyces sp. SCSIO 03032 revealed the diverse biosynthetic pathways for its bioactive secondary metabolites.</title>
        <authorList>
            <person name="Ma L."/>
            <person name="Zhu Y."/>
            <person name="Zhang W."/>
            <person name="Zhang G."/>
            <person name="Tian X."/>
            <person name="Zhang S."/>
            <person name="Zhang C."/>
        </authorList>
    </citation>
    <scope>NUCLEOTIDE SEQUENCE [LARGE SCALE GENOMIC DNA]</scope>
    <source>
        <strain evidence="4 5">SCSIO 03032</strain>
    </source>
</reference>
<dbReference type="EMBL" id="CP021121">
    <property type="protein sequence ID" value="ARQ70626.1"/>
    <property type="molecule type" value="Genomic_DNA"/>
</dbReference>
<dbReference type="Pfam" id="PF26035">
    <property type="entry name" value="DUF8010"/>
    <property type="match status" value="1"/>
</dbReference>
<name>A0A1W7D0R9_9ACTN</name>
<accession>A0A1W7D0R9</accession>
<sequence>MTGDHRTAPAALVFHERDEAEDLAAFLGRQLRWDRAAAARLKADGEVVAVFTRPARFGVLAVRPCRLREAAVLDVTVSVGALLNAFDGEQGAFTVPEPVTGPSWAGVLPPRGGWSPVAELPAEEVRGAAAAVVAEFRARNEGLPPRGRTRSALDAIAEEVWSRPLPGTRLPLRAVHAAHALGLLRAPGPVTLLERGSWLRMRTPLGSTATRGGGALPGLGVTPL</sequence>
<gene>
    <name evidence="4" type="ORF">CAG99_18850</name>
</gene>
<feature type="domain" description="DUF8185" evidence="3">
    <location>
        <begin position="109"/>
        <end position="214"/>
    </location>
</feature>
<proteinExistence type="predicted"/>
<evidence type="ECO:0000259" key="2">
    <source>
        <dbReference type="Pfam" id="PF26035"/>
    </source>
</evidence>
<keyword evidence="5" id="KW-1185">Reference proteome</keyword>
<feature type="region of interest" description="Disordered" evidence="1">
    <location>
        <begin position="204"/>
        <end position="224"/>
    </location>
</feature>
<dbReference type="Proteomes" id="UP000194218">
    <property type="component" value="Chromosome"/>
</dbReference>
<dbReference type="InterPro" id="IPR058498">
    <property type="entry name" value="DUF8185"/>
</dbReference>
<organism evidence="4 5">
    <name type="scientific">Streptomyces marincola</name>
    <dbReference type="NCBI Taxonomy" id="2878388"/>
    <lineage>
        <taxon>Bacteria</taxon>
        <taxon>Bacillati</taxon>
        <taxon>Actinomycetota</taxon>
        <taxon>Actinomycetes</taxon>
        <taxon>Kitasatosporales</taxon>
        <taxon>Streptomycetaceae</taxon>
        <taxon>Streptomyces</taxon>
    </lineage>
</organism>
<feature type="domain" description="DUF8010" evidence="2">
    <location>
        <begin position="10"/>
        <end position="106"/>
    </location>
</feature>
<dbReference type="RefSeq" id="WP_086160475.1">
    <property type="nucleotide sequence ID" value="NZ_CP021121.1"/>
</dbReference>
<evidence type="ECO:0000259" key="3">
    <source>
        <dbReference type="Pfam" id="PF26572"/>
    </source>
</evidence>